<evidence type="ECO:0000256" key="2">
    <source>
        <dbReference type="ARBA" id="ARBA00009142"/>
    </source>
</evidence>
<keyword evidence="5 8" id="KW-0812">Transmembrane</keyword>
<evidence type="ECO:0000256" key="8">
    <source>
        <dbReference type="RuleBase" id="RU363041"/>
    </source>
</evidence>
<keyword evidence="10" id="KW-1185">Reference proteome</keyword>
<reference evidence="9 10" key="1">
    <citation type="submission" date="2019-03" db="EMBL/GenBank/DDBJ databases">
        <title>Genomic Encyclopedia of Type Strains, Phase IV (KMG-IV): sequencing the most valuable type-strain genomes for metagenomic binning, comparative biology and taxonomic classification.</title>
        <authorList>
            <person name="Goeker M."/>
        </authorList>
    </citation>
    <scope>NUCLEOTIDE SEQUENCE [LARGE SCALE GENOMIC DNA]</scope>
    <source>
        <strain evidence="9 10">LX-B</strain>
    </source>
</reference>
<dbReference type="PANTHER" id="PTHR30269">
    <property type="entry name" value="TRANSMEMBRANE PROTEIN YFCA"/>
    <property type="match status" value="1"/>
</dbReference>
<keyword evidence="4 8" id="KW-1003">Cell membrane</keyword>
<name>A0A4R1QN93_HYDET</name>
<evidence type="ECO:0000313" key="9">
    <source>
        <dbReference type="EMBL" id="TCL53735.1"/>
    </source>
</evidence>
<evidence type="ECO:0000256" key="1">
    <source>
        <dbReference type="ARBA" id="ARBA00004651"/>
    </source>
</evidence>
<evidence type="ECO:0000256" key="3">
    <source>
        <dbReference type="ARBA" id="ARBA00022448"/>
    </source>
</evidence>
<dbReference type="InterPro" id="IPR052017">
    <property type="entry name" value="TSUP"/>
</dbReference>
<dbReference type="RefSeq" id="WP_243663131.1">
    <property type="nucleotide sequence ID" value="NZ_SLUN01000072.1"/>
</dbReference>
<comment type="subcellular location">
    <subcellularLocation>
        <location evidence="1 8">Cell membrane</location>
        <topology evidence="1 8">Multi-pass membrane protein</topology>
    </subcellularLocation>
</comment>
<keyword evidence="3" id="KW-0813">Transport</keyword>
<evidence type="ECO:0000256" key="7">
    <source>
        <dbReference type="ARBA" id="ARBA00023136"/>
    </source>
</evidence>
<dbReference type="GO" id="GO:0005886">
    <property type="term" value="C:plasma membrane"/>
    <property type="evidence" value="ECO:0007669"/>
    <property type="project" value="UniProtKB-SubCell"/>
</dbReference>
<evidence type="ECO:0000256" key="5">
    <source>
        <dbReference type="ARBA" id="ARBA00022692"/>
    </source>
</evidence>
<feature type="transmembrane region" description="Helical" evidence="8">
    <location>
        <begin position="178"/>
        <end position="195"/>
    </location>
</feature>
<keyword evidence="6 8" id="KW-1133">Transmembrane helix</keyword>
<accession>A0A4R1QN93</accession>
<comment type="similarity">
    <text evidence="2 8">Belongs to the 4-toluene sulfonate uptake permease (TSUP) (TC 2.A.102) family.</text>
</comment>
<keyword evidence="7 8" id="KW-0472">Membrane</keyword>
<dbReference type="Pfam" id="PF01925">
    <property type="entry name" value="TauE"/>
    <property type="match status" value="1"/>
</dbReference>
<sequence>MLTIMGLCLAGFVAAFVDSIAGGGGLISIPAFLLAGVPPHFALGTNKFAATAASLTSSIKYARSAKINRRLLLYLAPLTLVGAVLGVKTVVRLDQQLLQTLVLVMIIGVGAYSLFSRQMGLADRFRGIDRPKLLWGMLLALGLGFYDGFFGPGTGSFLIFGLIGIYGFDFINAGGNARVLNFVSNVTSLVLFAWLGKIDYRYGVPVALAMMVGAQLGTMLALQKGVKLIKPIFVAMSLAVAVKILWGLVQS</sequence>
<dbReference type="PANTHER" id="PTHR30269:SF0">
    <property type="entry name" value="MEMBRANE TRANSPORTER PROTEIN YFCA-RELATED"/>
    <property type="match status" value="1"/>
</dbReference>
<dbReference type="EMBL" id="SLUN01000072">
    <property type="protein sequence ID" value="TCL53735.1"/>
    <property type="molecule type" value="Genomic_DNA"/>
</dbReference>
<feature type="transmembrane region" description="Helical" evidence="8">
    <location>
        <begin position="136"/>
        <end position="166"/>
    </location>
</feature>
<feature type="transmembrane region" description="Helical" evidence="8">
    <location>
        <begin position="71"/>
        <end position="91"/>
    </location>
</feature>
<feature type="transmembrane region" description="Helical" evidence="8">
    <location>
        <begin position="228"/>
        <end position="249"/>
    </location>
</feature>
<dbReference type="Proteomes" id="UP000295008">
    <property type="component" value="Unassembled WGS sequence"/>
</dbReference>
<evidence type="ECO:0000256" key="4">
    <source>
        <dbReference type="ARBA" id="ARBA00022475"/>
    </source>
</evidence>
<feature type="transmembrane region" description="Helical" evidence="8">
    <location>
        <begin position="97"/>
        <end position="115"/>
    </location>
</feature>
<organism evidence="9 10">
    <name type="scientific">Hydrogenispora ethanolica</name>
    <dbReference type="NCBI Taxonomy" id="1082276"/>
    <lineage>
        <taxon>Bacteria</taxon>
        <taxon>Bacillati</taxon>
        <taxon>Bacillota</taxon>
        <taxon>Hydrogenispora</taxon>
    </lineage>
</organism>
<evidence type="ECO:0000256" key="6">
    <source>
        <dbReference type="ARBA" id="ARBA00022989"/>
    </source>
</evidence>
<evidence type="ECO:0000313" key="10">
    <source>
        <dbReference type="Proteomes" id="UP000295008"/>
    </source>
</evidence>
<protein>
    <recommendedName>
        <fullName evidence="8">Probable membrane transporter protein</fullName>
    </recommendedName>
</protein>
<dbReference type="InterPro" id="IPR002781">
    <property type="entry name" value="TM_pro_TauE-like"/>
</dbReference>
<gene>
    <name evidence="9" type="ORF">EDC14_10721</name>
</gene>
<proteinExistence type="inferred from homology"/>
<feature type="transmembrane region" description="Helical" evidence="8">
    <location>
        <begin position="202"/>
        <end position="222"/>
    </location>
</feature>
<comment type="caution">
    <text evidence="9">The sequence shown here is derived from an EMBL/GenBank/DDBJ whole genome shotgun (WGS) entry which is preliminary data.</text>
</comment>
<dbReference type="AlphaFoldDB" id="A0A4R1QN93"/>